<dbReference type="Proteomes" id="UP000216752">
    <property type="component" value="Chromosome"/>
</dbReference>
<dbReference type="InterPro" id="IPR008334">
    <property type="entry name" value="5'-Nucleotdase_C"/>
</dbReference>
<dbReference type="Gene3D" id="3.60.21.10">
    <property type="match status" value="1"/>
</dbReference>
<dbReference type="SUPFAM" id="SSF55816">
    <property type="entry name" value="5'-nucleotidase (syn. UDP-sugar hydrolase), C-terminal domain"/>
    <property type="match status" value="1"/>
</dbReference>
<evidence type="ECO:0000256" key="2">
    <source>
        <dbReference type="RuleBase" id="RU362119"/>
    </source>
</evidence>
<reference evidence="5" key="1">
    <citation type="submission" date="2024-05" db="EMBL/GenBank/DDBJ databases">
        <title>Isolation and characterization of Sporomusa carbonis sp. nov., a carboxydotrophic hydrogenogen in the genus of Sporomusa isolated from a charcoal burning pile.</title>
        <authorList>
            <person name="Boeer T."/>
            <person name="Rosenbaum F."/>
            <person name="Eysell L."/>
            <person name="Mueller V."/>
            <person name="Daniel R."/>
            <person name="Poehlein A."/>
        </authorList>
    </citation>
    <scope>NUCLEOTIDE SEQUENCE [LARGE SCALE GENOMIC DNA]</scope>
    <source>
        <strain evidence="5">DSM 10669</strain>
    </source>
</reference>
<dbReference type="PANTHER" id="PTHR11575:SF24">
    <property type="entry name" value="5'-NUCLEOTIDASE"/>
    <property type="match status" value="1"/>
</dbReference>
<evidence type="ECO:0000313" key="5">
    <source>
        <dbReference type="EMBL" id="XFO65920.1"/>
    </source>
</evidence>
<feature type="domain" description="5'-Nucleotidase C-terminal" evidence="4">
    <location>
        <begin position="333"/>
        <end position="473"/>
    </location>
</feature>
<name>A0ABZ3IJP6_9FIRM</name>
<dbReference type="InterPro" id="IPR004843">
    <property type="entry name" value="Calcineurin-like_PHP"/>
</dbReference>
<dbReference type="PANTHER" id="PTHR11575">
    <property type="entry name" value="5'-NUCLEOTIDASE-RELATED"/>
    <property type="match status" value="1"/>
</dbReference>
<dbReference type="GO" id="GO:0016787">
    <property type="term" value="F:hydrolase activity"/>
    <property type="evidence" value="ECO:0007669"/>
    <property type="project" value="UniProtKB-KW"/>
</dbReference>
<dbReference type="InterPro" id="IPR006146">
    <property type="entry name" value="5'-Nucleotdase_CS"/>
</dbReference>
<dbReference type="RefSeq" id="WP_094604700.1">
    <property type="nucleotide sequence ID" value="NZ_CP155573.1"/>
</dbReference>
<evidence type="ECO:0000259" key="4">
    <source>
        <dbReference type="Pfam" id="PF02872"/>
    </source>
</evidence>
<protein>
    <submittedName>
        <fullName evidence="5">Mannosylglucosyl-3-phosphoglycerate phosphatase</fullName>
        <ecNumber evidence="5">3.1.3.-</ecNumber>
    </submittedName>
</protein>
<dbReference type="SUPFAM" id="SSF56300">
    <property type="entry name" value="Metallo-dependent phosphatases"/>
    <property type="match status" value="1"/>
</dbReference>
<dbReference type="InterPro" id="IPR006179">
    <property type="entry name" value="5_nucleotidase/apyrase"/>
</dbReference>
<evidence type="ECO:0000313" key="6">
    <source>
        <dbReference type="Proteomes" id="UP000216752"/>
    </source>
</evidence>
<dbReference type="PROSITE" id="PS00786">
    <property type="entry name" value="5_NUCLEOTIDASE_2"/>
    <property type="match status" value="1"/>
</dbReference>
<gene>
    <name evidence="5" type="primary">mggB</name>
    <name evidence="5" type="ORF">SPSIL_020680</name>
</gene>
<accession>A0ABZ3IJP6</accession>
<proteinExistence type="inferred from homology"/>
<keyword evidence="2" id="KW-0547">Nucleotide-binding</keyword>
<dbReference type="Pfam" id="PF02872">
    <property type="entry name" value="5_nucleotid_C"/>
    <property type="match status" value="1"/>
</dbReference>
<dbReference type="EC" id="3.1.3.-" evidence="5"/>
<keyword evidence="2 5" id="KW-0378">Hydrolase</keyword>
<keyword evidence="6" id="KW-1185">Reference proteome</keyword>
<dbReference type="CDD" id="cd00845">
    <property type="entry name" value="MPP_UshA_N_like"/>
    <property type="match status" value="1"/>
</dbReference>
<organism evidence="5 6">
    <name type="scientific">Sporomusa silvacetica DSM 10669</name>
    <dbReference type="NCBI Taxonomy" id="1123289"/>
    <lineage>
        <taxon>Bacteria</taxon>
        <taxon>Bacillati</taxon>
        <taxon>Bacillota</taxon>
        <taxon>Negativicutes</taxon>
        <taxon>Selenomonadales</taxon>
        <taxon>Sporomusaceae</taxon>
        <taxon>Sporomusa</taxon>
    </lineage>
</organism>
<sequence length="521" mass="56054">MFARKLTVFIAIICISLLCFLPSVFAAGEPSENVVINILAVNDFHGALSESGKNPGMAKLAAFLKAEVAKNPAGTIIVSAGDMFQGTPESNMLYGKPVVQAMNEIGFSAMAIGNHEFDWGTQVLRERIAQSSFPYLAANIIDKATGHVVSFIKPYTIVEKNGLKIAIIGLATPETAYKTNPKYSKNYNFADPAQTVTQRIPELKQQGVDIIIVLSHLGSEVEPLTQQVTGEAADLARAVTTIDAIISGHTHLKVAGAVNSVPIIQAAYNGRAVGNLCLTFSKMDRQVIAAESNVTELVAANLVADPAVKAIVDKVQEEVAPMKNKVLGHTVYELNHEKYSHSVLGQWVADSMRQKVKADIAFENGGGLRASIPAGAITLGSLYQVVPFDNTLITVDLTGKQIMEVLEHGIGNQQIGMVQFSGLSVEYDKSLPEGKKITKVTLTDGSNFSLTKIYKVVTNDFMAGGGDGFTTFSQGKHMIDTQLPLRDCLIEAVTKKKVINATVDKRFIEVMPVSTVNRFAA</sequence>
<dbReference type="Pfam" id="PF00149">
    <property type="entry name" value="Metallophos"/>
    <property type="match status" value="1"/>
</dbReference>
<dbReference type="InterPro" id="IPR036907">
    <property type="entry name" value="5'-Nucleotdase_C_sf"/>
</dbReference>
<evidence type="ECO:0000256" key="1">
    <source>
        <dbReference type="ARBA" id="ARBA00022729"/>
    </source>
</evidence>
<keyword evidence="1 2" id="KW-0732">Signal</keyword>
<feature type="chain" id="PRO_5044977891" evidence="2">
    <location>
        <begin position="27"/>
        <end position="521"/>
    </location>
</feature>
<dbReference type="EMBL" id="CP155573">
    <property type="protein sequence ID" value="XFO65920.1"/>
    <property type="molecule type" value="Genomic_DNA"/>
</dbReference>
<dbReference type="Gene3D" id="3.90.780.10">
    <property type="entry name" value="5'-Nucleotidase, C-terminal domain"/>
    <property type="match status" value="1"/>
</dbReference>
<feature type="signal peptide" evidence="2">
    <location>
        <begin position="1"/>
        <end position="26"/>
    </location>
</feature>
<feature type="domain" description="Calcineurin-like phosphoesterase" evidence="3">
    <location>
        <begin position="37"/>
        <end position="251"/>
    </location>
</feature>
<evidence type="ECO:0000259" key="3">
    <source>
        <dbReference type="Pfam" id="PF00149"/>
    </source>
</evidence>
<dbReference type="InterPro" id="IPR029052">
    <property type="entry name" value="Metallo-depent_PP-like"/>
</dbReference>
<dbReference type="PRINTS" id="PR01607">
    <property type="entry name" value="APYRASEFAMLY"/>
</dbReference>
<comment type="similarity">
    <text evidence="2">Belongs to the 5'-nucleotidase family.</text>
</comment>